<keyword evidence="6" id="KW-1185">Reference proteome</keyword>
<dbReference type="Pfam" id="PF00639">
    <property type="entry name" value="Rotamase"/>
    <property type="match status" value="1"/>
</dbReference>
<evidence type="ECO:0000256" key="1">
    <source>
        <dbReference type="ARBA" id="ARBA00022729"/>
    </source>
</evidence>
<feature type="chain" id="PRO_5016733220" evidence="3">
    <location>
        <begin position="22"/>
        <end position="327"/>
    </location>
</feature>
<name>A0A345DDV4_9BURK</name>
<dbReference type="GO" id="GO:0003755">
    <property type="term" value="F:peptidyl-prolyl cis-trans isomerase activity"/>
    <property type="evidence" value="ECO:0007669"/>
    <property type="project" value="UniProtKB-KW"/>
</dbReference>
<dbReference type="SUPFAM" id="SSF109998">
    <property type="entry name" value="Triger factor/SurA peptide-binding domain-like"/>
    <property type="match status" value="1"/>
</dbReference>
<evidence type="ECO:0000256" key="2">
    <source>
        <dbReference type="PROSITE-ProRule" id="PRU00278"/>
    </source>
</evidence>
<dbReference type="Proteomes" id="UP000252182">
    <property type="component" value="Chromosome"/>
</dbReference>
<reference evidence="6" key="1">
    <citation type="submission" date="2018-07" db="EMBL/GenBank/DDBJ databases">
        <authorList>
            <person name="Kim H."/>
        </authorList>
    </citation>
    <scope>NUCLEOTIDE SEQUENCE [LARGE SCALE GENOMIC DNA]</scope>
    <source>
        <strain evidence="6">F02</strain>
    </source>
</reference>
<dbReference type="PROSITE" id="PS50198">
    <property type="entry name" value="PPIC_PPIASE_2"/>
    <property type="match status" value="1"/>
</dbReference>
<feature type="signal peptide" evidence="3">
    <location>
        <begin position="1"/>
        <end position="21"/>
    </location>
</feature>
<gene>
    <name evidence="5" type="primary">surA</name>
    <name evidence="5" type="ORF">DTO96_102297</name>
</gene>
<dbReference type="PANTHER" id="PTHR47637">
    <property type="entry name" value="CHAPERONE SURA"/>
    <property type="match status" value="1"/>
</dbReference>
<dbReference type="InterPro" id="IPR000297">
    <property type="entry name" value="PPIase_PpiC"/>
</dbReference>
<dbReference type="SUPFAM" id="SSF54534">
    <property type="entry name" value="FKBP-like"/>
    <property type="match status" value="1"/>
</dbReference>
<dbReference type="PANTHER" id="PTHR47637:SF1">
    <property type="entry name" value="CHAPERONE SURA"/>
    <property type="match status" value="1"/>
</dbReference>
<evidence type="ECO:0000259" key="4">
    <source>
        <dbReference type="PROSITE" id="PS50198"/>
    </source>
</evidence>
<dbReference type="AlphaFoldDB" id="A0A345DDV4"/>
<dbReference type="EMBL" id="CP031124">
    <property type="protein sequence ID" value="AXF86542.1"/>
    <property type="molecule type" value="Genomic_DNA"/>
</dbReference>
<evidence type="ECO:0000313" key="6">
    <source>
        <dbReference type="Proteomes" id="UP000252182"/>
    </source>
</evidence>
<dbReference type="Pfam" id="PF13623">
    <property type="entry name" value="SurA_N_2"/>
    <property type="match status" value="1"/>
</dbReference>
<proteinExistence type="predicted"/>
<organism evidence="5 6">
    <name type="scientific">Ephemeroptericola cinctiostellae</name>
    <dbReference type="NCBI Taxonomy" id="2268024"/>
    <lineage>
        <taxon>Bacteria</taxon>
        <taxon>Pseudomonadati</taxon>
        <taxon>Pseudomonadota</taxon>
        <taxon>Betaproteobacteria</taxon>
        <taxon>Burkholderiales</taxon>
        <taxon>Burkholderiaceae</taxon>
        <taxon>Ephemeroptericola</taxon>
    </lineage>
</organism>
<keyword evidence="2 5" id="KW-0413">Isomerase</keyword>
<evidence type="ECO:0000256" key="3">
    <source>
        <dbReference type="SAM" id="SignalP"/>
    </source>
</evidence>
<dbReference type="InterPro" id="IPR050280">
    <property type="entry name" value="OMP_Chaperone_SurA"/>
</dbReference>
<keyword evidence="1 3" id="KW-0732">Signal</keyword>
<dbReference type="Gene3D" id="1.10.4030.10">
    <property type="entry name" value="Porin chaperone SurA, peptide-binding domain"/>
    <property type="match status" value="1"/>
</dbReference>
<keyword evidence="2" id="KW-0697">Rotamase</keyword>
<dbReference type="InterPro" id="IPR027304">
    <property type="entry name" value="Trigger_fact/SurA_dom_sf"/>
</dbReference>
<dbReference type="InterPro" id="IPR046357">
    <property type="entry name" value="PPIase_dom_sf"/>
</dbReference>
<evidence type="ECO:0000313" key="5">
    <source>
        <dbReference type="EMBL" id="AXF86542.1"/>
    </source>
</evidence>
<sequence>MSKLLKKLLMVALAVPTLAMAQVNLDKVVATVAGEPVTAQEVQEQISINVAVAAQEAEANGKKLNLTEAQKNDVKQSAFNEIISNRLMLNKAKNLNIGVSDNDATQALNNIAQSQNISVEQFKQNVIKQGGEKGWAALNRDLRMDLIKNALIKHEVEDKVKVSSDEVDAFLAERKLGKNNPIPKTKGVLASDIFVAGTDKKAKDKITAAKARLDANEAFDAVARSTSENPETAQNGGKVPFIAFDNSADPAITKAIEGLADGATSSIITTKNGLHIIKVEKKTEIEFGLDEQVKNAKAALMEQKMPEAYNTWLKNLMESGQSLVVIK</sequence>
<dbReference type="KEGG" id="hyf:DTO96_102297"/>
<accession>A0A345DDV4</accession>
<feature type="domain" description="PpiC" evidence="4">
    <location>
        <begin position="185"/>
        <end position="281"/>
    </location>
</feature>
<dbReference type="Gene3D" id="3.10.50.40">
    <property type="match status" value="1"/>
</dbReference>
<dbReference type="EC" id="5.2.1.8" evidence="5"/>
<dbReference type="OrthoDB" id="14196at2"/>
<protein>
    <submittedName>
        <fullName evidence="5">Chaperone SurA</fullName>
        <ecNumber evidence="5">5.2.1.8</ecNumber>
    </submittedName>
</protein>